<sequence>MASDAPNAQAAHTKYLLLWFAPIAAGLTFVLLRVRPRAPSQSSGQEPAPQDVLSRTAVLIEDARAQHTRVDTKASVLLAATGTLLAVVIAVLGAVS</sequence>
<dbReference type="Proteomes" id="UP001500503">
    <property type="component" value="Unassembled WGS sequence"/>
</dbReference>
<name>A0ABP8QXS2_9ACTN</name>
<reference evidence="3" key="1">
    <citation type="journal article" date="2019" name="Int. J. Syst. Evol. Microbiol.">
        <title>The Global Catalogue of Microorganisms (GCM) 10K type strain sequencing project: providing services to taxonomists for standard genome sequencing and annotation.</title>
        <authorList>
            <consortium name="The Broad Institute Genomics Platform"/>
            <consortium name="The Broad Institute Genome Sequencing Center for Infectious Disease"/>
            <person name="Wu L."/>
            <person name="Ma J."/>
        </authorList>
    </citation>
    <scope>NUCLEOTIDE SEQUENCE [LARGE SCALE GENOMIC DNA]</scope>
    <source>
        <strain evidence="3">JCM 17933</strain>
    </source>
</reference>
<evidence type="ECO:0000256" key="1">
    <source>
        <dbReference type="SAM" id="Phobius"/>
    </source>
</evidence>
<evidence type="ECO:0000313" key="3">
    <source>
        <dbReference type="Proteomes" id="UP001500503"/>
    </source>
</evidence>
<protein>
    <submittedName>
        <fullName evidence="2">Uncharacterized protein</fullName>
    </submittedName>
</protein>
<comment type="caution">
    <text evidence="2">The sequence shown here is derived from an EMBL/GenBank/DDBJ whole genome shotgun (WGS) entry which is preliminary data.</text>
</comment>
<keyword evidence="1" id="KW-1133">Transmembrane helix</keyword>
<feature type="transmembrane region" description="Helical" evidence="1">
    <location>
        <begin position="74"/>
        <end position="95"/>
    </location>
</feature>
<organism evidence="2 3">
    <name type="scientific">Actinoallomurus oryzae</name>
    <dbReference type="NCBI Taxonomy" id="502180"/>
    <lineage>
        <taxon>Bacteria</taxon>
        <taxon>Bacillati</taxon>
        <taxon>Actinomycetota</taxon>
        <taxon>Actinomycetes</taxon>
        <taxon>Streptosporangiales</taxon>
        <taxon>Thermomonosporaceae</taxon>
        <taxon>Actinoallomurus</taxon>
    </lineage>
</organism>
<keyword evidence="1" id="KW-0472">Membrane</keyword>
<accession>A0ABP8QXS2</accession>
<evidence type="ECO:0000313" key="2">
    <source>
        <dbReference type="EMBL" id="GAA4512760.1"/>
    </source>
</evidence>
<keyword evidence="1" id="KW-0812">Transmembrane</keyword>
<proteinExistence type="predicted"/>
<dbReference type="EMBL" id="BAABHF010000046">
    <property type="protein sequence ID" value="GAA4512760.1"/>
    <property type="molecule type" value="Genomic_DNA"/>
</dbReference>
<keyword evidence="3" id="KW-1185">Reference proteome</keyword>
<gene>
    <name evidence="2" type="ORF">GCM10023191_078970</name>
</gene>
<feature type="transmembrane region" description="Helical" evidence="1">
    <location>
        <begin position="16"/>
        <end position="34"/>
    </location>
</feature>